<reference evidence="1 2" key="1">
    <citation type="submission" date="2018-06" db="EMBL/GenBank/DDBJ databases">
        <authorList>
            <consortium name="Pathogen Informatics"/>
            <person name="Doyle S."/>
        </authorList>
    </citation>
    <scope>NUCLEOTIDE SEQUENCE [LARGE SCALE GENOMIC DNA]</scope>
    <source>
        <strain evidence="1 2">NCTC10860</strain>
    </source>
</reference>
<dbReference type="EMBL" id="UGUW01000001">
    <property type="protein sequence ID" value="SUD57908.1"/>
    <property type="molecule type" value="Genomic_DNA"/>
</dbReference>
<protein>
    <submittedName>
        <fullName evidence="1">Uncharacterized protein</fullName>
    </submittedName>
</protein>
<name>A0A379JZU6_ECTOL</name>
<proteinExistence type="predicted"/>
<dbReference type="RefSeq" id="WP_020308220.1">
    <property type="nucleotide sequence ID" value="NZ_UGUW01000001.1"/>
</dbReference>
<evidence type="ECO:0000313" key="2">
    <source>
        <dbReference type="Proteomes" id="UP000254084"/>
    </source>
</evidence>
<organism evidence="1 2">
    <name type="scientific">Ectopseudomonas oleovorans</name>
    <name type="common">Pseudomonas oleovorans</name>
    <dbReference type="NCBI Taxonomy" id="301"/>
    <lineage>
        <taxon>Bacteria</taxon>
        <taxon>Pseudomonadati</taxon>
        <taxon>Pseudomonadota</taxon>
        <taxon>Gammaproteobacteria</taxon>
        <taxon>Pseudomonadales</taxon>
        <taxon>Pseudomonadaceae</taxon>
        <taxon>Ectopseudomonas</taxon>
    </lineage>
</organism>
<accession>A0A379JZU6</accession>
<dbReference type="Proteomes" id="UP000254084">
    <property type="component" value="Unassembled WGS sequence"/>
</dbReference>
<sequence>MTDLTPEQARIAARIDRALKDADRAGLVMRVFDGAVLLCRAEALDDPRYGEFGQAMTEWEAERTERVGGRIDADGGAGK</sequence>
<evidence type="ECO:0000313" key="1">
    <source>
        <dbReference type="EMBL" id="SUD57908.1"/>
    </source>
</evidence>
<dbReference type="AlphaFoldDB" id="A0A379JZU6"/>
<gene>
    <name evidence="1" type="ORF">NCTC10860_00111</name>
</gene>